<dbReference type="InterPro" id="IPR001452">
    <property type="entry name" value="SH3_domain"/>
</dbReference>
<evidence type="ECO:0000256" key="13">
    <source>
        <dbReference type="PROSITE-ProRule" id="PRU00192"/>
    </source>
</evidence>
<protein>
    <recommendedName>
        <fullName evidence="12">SH3 and cysteine-rich domain-containing protein 3</fullName>
    </recommendedName>
</protein>
<evidence type="ECO:0000259" key="16">
    <source>
        <dbReference type="PROSITE" id="PS50081"/>
    </source>
</evidence>
<dbReference type="CDD" id="cd11834">
    <property type="entry name" value="SH3_Stac_2"/>
    <property type="match status" value="1"/>
</dbReference>
<feature type="compositionally biased region" description="Low complexity" evidence="14">
    <location>
        <begin position="210"/>
        <end position="220"/>
    </location>
</feature>
<organism evidence="17 18">
    <name type="scientific">Lepidothrix coronata</name>
    <name type="common">blue-crowned manakin</name>
    <dbReference type="NCBI Taxonomy" id="321398"/>
    <lineage>
        <taxon>Eukaryota</taxon>
        <taxon>Metazoa</taxon>
        <taxon>Chordata</taxon>
        <taxon>Craniata</taxon>
        <taxon>Vertebrata</taxon>
        <taxon>Euteleostomi</taxon>
        <taxon>Archelosauria</taxon>
        <taxon>Archosauria</taxon>
        <taxon>Dinosauria</taxon>
        <taxon>Saurischia</taxon>
        <taxon>Theropoda</taxon>
        <taxon>Coelurosauria</taxon>
        <taxon>Aves</taxon>
        <taxon>Neognathae</taxon>
        <taxon>Neoaves</taxon>
        <taxon>Telluraves</taxon>
        <taxon>Australaves</taxon>
        <taxon>Passeriformes</taxon>
        <taxon>Pipridae</taxon>
        <taxon>Lepidothrix</taxon>
    </lineage>
</organism>
<sequence>MTEKEVPEPAASPASGGKPKSRQLQKLKQLFQRKPKEEPVPEPQPNGELVSPSGGPIYYIYEDEEEEEEEEEPEPPPEPEKLVNDKPHKFKDHYFKKPKFCDVCARMIVLNNKFGLRCKNCKTNIHHHCQSYVEMQRCFGKIPPGFRRAYSSPLYSDQLCVKDQLSDNRSDPVFETLRTGVIMANKERKKGQDDKKNPLAAMMDEEPEAAKPAGSKAEGGASEGDKKAEKSPTDDKNKKPQPGAFLQSHYFVALYRFKALEKDDLDFPPGEKITVVDDSNEEWWRGKIGEKVGFFPPNFIIRVRAGERVHKVTRSFVGNREIGQITLKKDQIVVQKGEEVNGYVKVFTGRKVGLFPVDFLEEI</sequence>
<evidence type="ECO:0000256" key="5">
    <source>
        <dbReference type="ARBA" id="ARBA00022490"/>
    </source>
</evidence>
<evidence type="ECO:0000256" key="8">
    <source>
        <dbReference type="ARBA" id="ARBA00022771"/>
    </source>
</evidence>
<dbReference type="GO" id="GO:0003009">
    <property type="term" value="P:skeletal muscle contraction"/>
    <property type="evidence" value="ECO:0007669"/>
    <property type="project" value="TreeGrafter"/>
</dbReference>
<dbReference type="SUPFAM" id="SSF50044">
    <property type="entry name" value="SH3-domain"/>
    <property type="match status" value="1"/>
</dbReference>
<dbReference type="GO" id="GO:0030315">
    <property type="term" value="C:T-tubule"/>
    <property type="evidence" value="ECO:0007669"/>
    <property type="project" value="UniProtKB-SubCell"/>
</dbReference>
<evidence type="ECO:0000313" key="17">
    <source>
        <dbReference type="Proteomes" id="UP000504624"/>
    </source>
</evidence>
<dbReference type="CDD" id="cd11986">
    <property type="entry name" value="SH3_Stac3_1"/>
    <property type="match status" value="1"/>
</dbReference>
<feature type="region of interest" description="Disordered" evidence="14">
    <location>
        <begin position="1"/>
        <end position="85"/>
    </location>
</feature>
<comment type="subcellular location">
    <subcellularLocation>
        <location evidence="11">Cell membrane</location>
        <location evidence="11">Sarcolemma</location>
        <location evidence="11">T-tubule</location>
    </subcellularLocation>
    <subcellularLocation>
        <location evidence="1">Cell membrane</location>
        <location evidence="1">Sarcolemma</location>
        <topology evidence="1">Peripheral membrane protein</topology>
        <orientation evidence="1">Cytoplasmic side</orientation>
    </subcellularLocation>
    <subcellularLocation>
        <location evidence="2">Cytoplasm</location>
    </subcellularLocation>
</comment>
<dbReference type="PROSITE" id="PS00479">
    <property type="entry name" value="ZF_DAG_PE_1"/>
    <property type="match status" value="1"/>
</dbReference>
<name>A0A6J0IZP9_9PASS</name>
<evidence type="ECO:0000256" key="6">
    <source>
        <dbReference type="ARBA" id="ARBA00022723"/>
    </source>
</evidence>
<dbReference type="RefSeq" id="XP_017692122.1">
    <property type="nucleotide sequence ID" value="XM_017836633.1"/>
</dbReference>
<dbReference type="CTD" id="246329"/>
<dbReference type="GeneID" id="108508095"/>
<keyword evidence="3 13" id="KW-0728">SH3 domain</keyword>
<dbReference type="Gene3D" id="3.30.60.20">
    <property type="match status" value="1"/>
</dbReference>
<evidence type="ECO:0000259" key="15">
    <source>
        <dbReference type="PROSITE" id="PS50002"/>
    </source>
</evidence>
<keyword evidence="8" id="KW-0863">Zinc-finger</keyword>
<dbReference type="AlphaFoldDB" id="A0A6J0IZP9"/>
<dbReference type="PRINTS" id="PR00452">
    <property type="entry name" value="SH3DOMAIN"/>
</dbReference>
<evidence type="ECO:0000256" key="14">
    <source>
        <dbReference type="SAM" id="MobiDB-lite"/>
    </source>
</evidence>
<dbReference type="PRINTS" id="PR00499">
    <property type="entry name" value="P67PHOX"/>
</dbReference>
<keyword evidence="7" id="KW-0677">Repeat</keyword>
<evidence type="ECO:0000256" key="11">
    <source>
        <dbReference type="ARBA" id="ARBA00024012"/>
    </source>
</evidence>
<evidence type="ECO:0000313" key="18">
    <source>
        <dbReference type="RefSeq" id="XP_017692122.1"/>
    </source>
</evidence>
<dbReference type="InterPro" id="IPR002219">
    <property type="entry name" value="PKC_DAG/PE"/>
</dbReference>
<dbReference type="CDD" id="cd20882">
    <property type="entry name" value="C1_Stac3"/>
    <property type="match status" value="1"/>
</dbReference>
<dbReference type="Pfam" id="PF00130">
    <property type="entry name" value="C1_1"/>
    <property type="match status" value="1"/>
</dbReference>
<dbReference type="Pfam" id="PF16664">
    <property type="entry name" value="STAC2_u1"/>
    <property type="match status" value="1"/>
</dbReference>
<evidence type="ECO:0000256" key="4">
    <source>
        <dbReference type="ARBA" id="ARBA00022475"/>
    </source>
</evidence>
<feature type="domain" description="Phorbol-ester/DAG-type" evidence="16">
    <location>
        <begin position="87"/>
        <end position="138"/>
    </location>
</feature>
<dbReference type="SMART" id="SM00326">
    <property type="entry name" value="SH3"/>
    <property type="match status" value="2"/>
</dbReference>
<evidence type="ECO:0000256" key="2">
    <source>
        <dbReference type="ARBA" id="ARBA00004496"/>
    </source>
</evidence>
<dbReference type="OrthoDB" id="6250593at2759"/>
<dbReference type="Pfam" id="PF00018">
    <property type="entry name" value="SH3_1"/>
    <property type="match status" value="1"/>
</dbReference>
<dbReference type="FunFam" id="3.30.60.20:FF:000022">
    <property type="entry name" value="SH3 and cysteine-rich domain-containing protein 3 isoform 2"/>
    <property type="match status" value="1"/>
</dbReference>
<dbReference type="SMART" id="SM00109">
    <property type="entry name" value="C1"/>
    <property type="match status" value="1"/>
</dbReference>
<keyword evidence="5" id="KW-0963">Cytoplasm</keyword>
<dbReference type="InterPro" id="IPR046349">
    <property type="entry name" value="C1-like_sf"/>
</dbReference>
<dbReference type="SUPFAM" id="SSF57889">
    <property type="entry name" value="Cysteine-rich domain"/>
    <property type="match status" value="1"/>
</dbReference>
<dbReference type="InterPro" id="IPR035736">
    <property type="entry name" value="Stac3_SH3_1"/>
</dbReference>
<feature type="region of interest" description="Disordered" evidence="14">
    <location>
        <begin position="206"/>
        <end position="243"/>
    </location>
</feature>
<dbReference type="FunFam" id="2.30.30.40:FF:000167">
    <property type="entry name" value="SH3 and cysteine-rich domain-containing protein 3 isoform X1"/>
    <property type="match status" value="1"/>
</dbReference>
<evidence type="ECO:0000256" key="3">
    <source>
        <dbReference type="ARBA" id="ARBA00022443"/>
    </source>
</evidence>
<evidence type="ECO:0000256" key="7">
    <source>
        <dbReference type="ARBA" id="ARBA00022737"/>
    </source>
</evidence>
<dbReference type="PANTHER" id="PTHR15135:SF2">
    <property type="entry name" value="SH3 AND CYSTEINE-RICH DOMAIN-CONTAINING PROTEIN 3"/>
    <property type="match status" value="1"/>
</dbReference>
<dbReference type="GO" id="GO:0008270">
    <property type="term" value="F:zinc ion binding"/>
    <property type="evidence" value="ECO:0007669"/>
    <property type="project" value="UniProtKB-KW"/>
</dbReference>
<keyword evidence="6" id="KW-0479">Metal-binding</keyword>
<dbReference type="InterPro" id="IPR036028">
    <property type="entry name" value="SH3-like_dom_sf"/>
</dbReference>
<dbReference type="InterPro" id="IPR039688">
    <property type="entry name" value="STAC1/2/3"/>
</dbReference>
<keyword evidence="4" id="KW-1003">Cell membrane</keyword>
<accession>A0A6J0IZP9</accession>
<dbReference type="PROSITE" id="PS50081">
    <property type="entry name" value="ZF_DAG_PE_2"/>
    <property type="match status" value="1"/>
</dbReference>
<dbReference type="PANTHER" id="PTHR15135">
    <property type="entry name" value="STAC"/>
    <property type="match status" value="1"/>
</dbReference>
<dbReference type="GO" id="GO:1903078">
    <property type="term" value="P:positive regulation of protein localization to plasma membrane"/>
    <property type="evidence" value="ECO:0007669"/>
    <property type="project" value="TreeGrafter"/>
</dbReference>
<proteinExistence type="predicted"/>
<feature type="compositionally biased region" description="Acidic residues" evidence="14">
    <location>
        <begin position="61"/>
        <end position="77"/>
    </location>
</feature>
<evidence type="ECO:0000256" key="12">
    <source>
        <dbReference type="ARBA" id="ARBA00070047"/>
    </source>
</evidence>
<feature type="compositionally biased region" description="Basic and acidic residues" evidence="14">
    <location>
        <begin position="223"/>
        <end position="238"/>
    </location>
</feature>
<dbReference type="PROSITE" id="PS50002">
    <property type="entry name" value="SH3"/>
    <property type="match status" value="2"/>
</dbReference>
<feature type="domain" description="SH3" evidence="15">
    <location>
        <begin position="246"/>
        <end position="305"/>
    </location>
</feature>
<gene>
    <name evidence="18" type="primary">STAC3</name>
</gene>
<evidence type="ECO:0000256" key="9">
    <source>
        <dbReference type="ARBA" id="ARBA00022833"/>
    </source>
</evidence>
<evidence type="ECO:0000256" key="10">
    <source>
        <dbReference type="ARBA" id="ARBA00023136"/>
    </source>
</evidence>
<feature type="domain" description="SH3" evidence="15">
    <location>
        <begin position="306"/>
        <end position="363"/>
    </location>
</feature>
<keyword evidence="10" id="KW-0472">Membrane</keyword>
<reference evidence="18" key="1">
    <citation type="submission" date="2025-08" db="UniProtKB">
        <authorList>
            <consortium name="RefSeq"/>
        </authorList>
    </citation>
    <scope>IDENTIFICATION</scope>
</reference>
<dbReference type="GO" id="GO:0005737">
    <property type="term" value="C:cytoplasm"/>
    <property type="evidence" value="ECO:0007669"/>
    <property type="project" value="UniProtKB-SubCell"/>
</dbReference>
<dbReference type="Gene3D" id="2.30.30.40">
    <property type="entry name" value="SH3 Domains"/>
    <property type="match status" value="1"/>
</dbReference>
<keyword evidence="17" id="KW-1185">Reference proteome</keyword>
<dbReference type="Proteomes" id="UP000504624">
    <property type="component" value="Unplaced"/>
</dbReference>
<dbReference type="Pfam" id="PF07653">
    <property type="entry name" value="SH3_2"/>
    <property type="match status" value="1"/>
</dbReference>
<keyword evidence="9" id="KW-0862">Zinc</keyword>
<evidence type="ECO:0000256" key="1">
    <source>
        <dbReference type="ARBA" id="ARBA00004278"/>
    </source>
</evidence>